<dbReference type="GO" id="GO:0005634">
    <property type="term" value="C:nucleus"/>
    <property type="evidence" value="ECO:0007669"/>
    <property type="project" value="UniProtKB-SubCell"/>
</dbReference>
<evidence type="ECO:0000256" key="6">
    <source>
        <dbReference type="ARBA" id="ARBA00022490"/>
    </source>
</evidence>
<evidence type="ECO:0000256" key="1">
    <source>
        <dbReference type="ARBA" id="ARBA00004123"/>
    </source>
</evidence>
<dbReference type="VEuPathDB" id="FungiDB:BCV72DRAFT_239938"/>
<dbReference type="PANTHER" id="PTHR18829:SF0">
    <property type="entry name" value="PROTEIN YAE1 HOMOLOG"/>
    <property type="match status" value="1"/>
</dbReference>
<organism evidence="9 10">
    <name type="scientific">Rhizopus microsporus</name>
    <dbReference type="NCBI Taxonomy" id="58291"/>
    <lineage>
        <taxon>Eukaryota</taxon>
        <taxon>Fungi</taxon>
        <taxon>Fungi incertae sedis</taxon>
        <taxon>Mucoromycota</taxon>
        <taxon>Mucoromycotina</taxon>
        <taxon>Mucoromycetes</taxon>
        <taxon>Mucorales</taxon>
        <taxon>Mucorineae</taxon>
        <taxon>Rhizopodaceae</taxon>
        <taxon>Rhizopus</taxon>
    </lineage>
</organism>
<keyword evidence="7" id="KW-0539">Nucleus</keyword>
<comment type="similarity">
    <text evidence="3">Belongs to the YAE1 family.</text>
</comment>
<dbReference type="Proteomes" id="UP000242381">
    <property type="component" value="Unassembled WGS sequence"/>
</dbReference>
<dbReference type="PANTHER" id="PTHR18829">
    <property type="entry name" value="PROTEIN YAE1 HOMOLOG"/>
    <property type="match status" value="1"/>
</dbReference>
<proteinExistence type="inferred from homology"/>
<dbReference type="OMA" id="TGYKEGI"/>
<evidence type="ECO:0000256" key="5">
    <source>
        <dbReference type="ARBA" id="ARBA00018400"/>
    </source>
</evidence>
<dbReference type="InterPro" id="IPR019191">
    <property type="entry name" value="Essential_protein_Yae1_N"/>
</dbReference>
<name>A0A0A1P2L9_RHIZD</name>
<accession>A0A0A1P2L9</accession>
<evidence type="ECO:0000313" key="10">
    <source>
        <dbReference type="Proteomes" id="UP000242381"/>
    </source>
</evidence>
<sequence>MLDQVHDDDDVWADSDGESSLIYERNLAEKEWERLQEDHGNTGYKEGIVEGKEVNMQRGFDEGYKEGLSVGKAIGKLRGLVNTRIIFYQKLLKNEEAAKELESLLNEIESIEVNHIYTADYFRKDGPKDKDGYIAPEEFVRKLQDKVNAQLQIVSKKFSKRY</sequence>
<dbReference type="Pfam" id="PF09811">
    <property type="entry name" value="Yae1_N"/>
    <property type="match status" value="1"/>
</dbReference>
<dbReference type="InterPro" id="IPR038881">
    <property type="entry name" value="Yae1-like"/>
</dbReference>
<evidence type="ECO:0000256" key="3">
    <source>
        <dbReference type="ARBA" id="ARBA00007096"/>
    </source>
</evidence>
<evidence type="ECO:0000313" key="9">
    <source>
        <dbReference type="EMBL" id="ORE13090.1"/>
    </source>
</evidence>
<dbReference type="AlphaFoldDB" id="A0A0A1P2L9"/>
<gene>
    <name evidence="9" type="ORF">BCV71DRAFT_230033</name>
</gene>
<keyword evidence="6" id="KW-0963">Cytoplasm</keyword>
<feature type="domain" description="Essential protein Yae1 N-terminal" evidence="8">
    <location>
        <begin position="43"/>
        <end position="81"/>
    </location>
</feature>
<evidence type="ECO:0000256" key="7">
    <source>
        <dbReference type="ARBA" id="ARBA00023242"/>
    </source>
</evidence>
<comment type="subcellular location">
    <subcellularLocation>
        <location evidence="2">Cytoplasm</location>
    </subcellularLocation>
    <subcellularLocation>
        <location evidence="1">Nucleus</location>
    </subcellularLocation>
</comment>
<dbReference type="EMBL" id="KV921569">
    <property type="protein sequence ID" value="ORE13090.1"/>
    <property type="molecule type" value="Genomic_DNA"/>
</dbReference>
<reference evidence="9 10" key="1">
    <citation type="journal article" date="2016" name="Proc. Natl. Acad. Sci. U.S.A.">
        <title>Lipid metabolic changes in an early divergent fungus govern the establishment of a mutualistic symbiosis with endobacteria.</title>
        <authorList>
            <person name="Lastovetsky O.A."/>
            <person name="Gaspar M.L."/>
            <person name="Mondo S.J."/>
            <person name="LaButti K.M."/>
            <person name="Sandor L."/>
            <person name="Grigoriev I.V."/>
            <person name="Henry S.A."/>
            <person name="Pawlowska T.E."/>
        </authorList>
    </citation>
    <scope>NUCLEOTIDE SEQUENCE [LARGE SCALE GENOMIC DNA]</scope>
    <source>
        <strain evidence="9 10">ATCC 11559</strain>
    </source>
</reference>
<dbReference type="GO" id="GO:0005737">
    <property type="term" value="C:cytoplasm"/>
    <property type="evidence" value="ECO:0007669"/>
    <property type="project" value="UniProtKB-SubCell"/>
</dbReference>
<evidence type="ECO:0000256" key="2">
    <source>
        <dbReference type="ARBA" id="ARBA00004496"/>
    </source>
</evidence>
<evidence type="ECO:0000259" key="8">
    <source>
        <dbReference type="Pfam" id="PF09811"/>
    </source>
</evidence>
<evidence type="ECO:0000256" key="4">
    <source>
        <dbReference type="ARBA" id="ARBA00017286"/>
    </source>
</evidence>
<protein>
    <recommendedName>
        <fullName evidence="5">Protein YAE1</fullName>
    </recommendedName>
    <alternativeName>
        <fullName evidence="4">Protein yae1</fullName>
    </alternativeName>
</protein>